<dbReference type="PANTHER" id="PTHR42085:SF6">
    <property type="entry name" value="F-BOX DOMAIN-CONTAINING PROTEIN"/>
    <property type="match status" value="1"/>
</dbReference>
<dbReference type="PANTHER" id="PTHR42085">
    <property type="entry name" value="F-BOX DOMAIN-CONTAINING PROTEIN"/>
    <property type="match status" value="1"/>
</dbReference>
<dbReference type="GeneID" id="92088779"/>
<reference evidence="1 2" key="1">
    <citation type="submission" date="2023-01" db="EMBL/GenBank/DDBJ databases">
        <title>Analysis of 21 Apiospora genomes using comparative genomics revels a genus with tremendous synthesis potential of carbohydrate active enzymes and secondary metabolites.</title>
        <authorList>
            <person name="Sorensen T."/>
        </authorList>
    </citation>
    <scope>NUCLEOTIDE SEQUENCE [LARGE SCALE GENOMIC DNA]</scope>
    <source>
        <strain evidence="1 2">CBS 135458</strain>
    </source>
</reference>
<evidence type="ECO:0000313" key="1">
    <source>
        <dbReference type="EMBL" id="KAK8073408.1"/>
    </source>
</evidence>
<proteinExistence type="predicted"/>
<organism evidence="1 2">
    <name type="scientific">Apiospora phragmitis</name>
    <dbReference type="NCBI Taxonomy" id="2905665"/>
    <lineage>
        <taxon>Eukaryota</taxon>
        <taxon>Fungi</taxon>
        <taxon>Dikarya</taxon>
        <taxon>Ascomycota</taxon>
        <taxon>Pezizomycotina</taxon>
        <taxon>Sordariomycetes</taxon>
        <taxon>Xylariomycetidae</taxon>
        <taxon>Amphisphaeriales</taxon>
        <taxon>Apiosporaceae</taxon>
        <taxon>Apiospora</taxon>
    </lineage>
</organism>
<name>A0ABR1VQ81_9PEZI</name>
<protein>
    <recommendedName>
        <fullName evidence="3">F-box domain-containing protein</fullName>
    </recommendedName>
</protein>
<evidence type="ECO:0000313" key="2">
    <source>
        <dbReference type="Proteomes" id="UP001480595"/>
    </source>
</evidence>
<dbReference type="EMBL" id="JAQQWL010000005">
    <property type="protein sequence ID" value="KAK8073408.1"/>
    <property type="molecule type" value="Genomic_DNA"/>
</dbReference>
<gene>
    <name evidence="1" type="ORF">PG994_004307</name>
</gene>
<comment type="caution">
    <text evidence="1">The sequence shown here is derived from an EMBL/GenBank/DDBJ whole genome shotgun (WGS) entry which is preliminary data.</text>
</comment>
<dbReference type="Proteomes" id="UP001480595">
    <property type="component" value="Unassembled WGS sequence"/>
</dbReference>
<accession>A0ABR1VQ81</accession>
<sequence length="557" mass="63778">MVQRKLDYYLQRSMQPERSPPPPPCALSFLDLPYHVRRRIYLLAGLVRFCPINLNQEGPRARHYLMKDDLVSDYACYFESRKFMGKLYEHDCRPACYCPPLPFSLLYISRALSKEVSHTLYSENSFTISKSDSWGLKPLQNLNAAALSSLRILAVRLNNCECIYKGAFQSLRTSQGPEVQSLFSCHPLCQGHGFHDQPLQSRARQHTAILQEWQYIVGELSSHCQLDSLRLDLVCDTQNMDSAQDVVNLLSPIQNLRACSIRLNQKPSWQHSTLARLTACRLGGGLPRQTEEEKPKTYYLPPEILSRILEYSELVAPFDLEWSSDRGLVPFDCCTKCTATLDFCACSFYHGAHSLTCTCWRLPLHIFLVSRQVYEISKTIFYQRNRFIILPKSGRLDDLKAGELTLPGITEWVKMLPPGTVKLLRSVGLVVPVPHSVTSPSYIRLLAKWENAVRLLLTTCESRKLSLSLFMGHKEDWGRGPEPEAILRSTYQAWSRSVQGICELQDLFIYIQWPDYTTADDTIRYSSELEKRYLAQAMTRRRGEMGPSAPAMVPWDE</sequence>
<evidence type="ECO:0008006" key="3">
    <source>
        <dbReference type="Google" id="ProtNLM"/>
    </source>
</evidence>
<dbReference type="RefSeq" id="XP_066717883.1">
    <property type="nucleotide sequence ID" value="XM_066855716.1"/>
</dbReference>
<keyword evidence="2" id="KW-1185">Reference proteome</keyword>
<dbReference type="InterPro" id="IPR038883">
    <property type="entry name" value="AN11006-like"/>
</dbReference>